<dbReference type="RefSeq" id="WP_176764643.1">
    <property type="nucleotide sequence ID" value="NZ_FNEN01000004.1"/>
</dbReference>
<keyword evidence="3" id="KW-1185">Reference proteome</keyword>
<sequence length="57" mass="6475">MSRQEILKKAAAKSAKRRGILSDKKYRQWVEGQTTQTSSEPKKAEATSRAKKALLKR</sequence>
<proteinExistence type="predicted"/>
<feature type="region of interest" description="Disordered" evidence="1">
    <location>
        <begin position="32"/>
        <end position="57"/>
    </location>
</feature>
<reference evidence="2 3" key="1">
    <citation type="submission" date="2016-10" db="EMBL/GenBank/DDBJ databases">
        <authorList>
            <person name="de Groot N.N."/>
        </authorList>
    </citation>
    <scope>NUCLEOTIDE SEQUENCE [LARGE SCALE GENOMIC DNA]</scope>
    <source>
        <strain evidence="2 3">DSM 21771</strain>
    </source>
</reference>
<gene>
    <name evidence="2" type="ORF">SAMN04488123_10454</name>
</gene>
<dbReference type="AlphaFoldDB" id="A0A1G8M9U1"/>
<evidence type="ECO:0000313" key="3">
    <source>
        <dbReference type="Proteomes" id="UP000198853"/>
    </source>
</evidence>
<name>A0A1G8M9U1_9BACI</name>
<dbReference type="Proteomes" id="UP000198853">
    <property type="component" value="Unassembled WGS sequence"/>
</dbReference>
<evidence type="ECO:0000313" key="2">
    <source>
        <dbReference type="EMBL" id="SDI64749.1"/>
    </source>
</evidence>
<organism evidence="2 3">
    <name type="scientific">Natribacillus halophilus</name>
    <dbReference type="NCBI Taxonomy" id="549003"/>
    <lineage>
        <taxon>Bacteria</taxon>
        <taxon>Bacillati</taxon>
        <taxon>Bacillota</taxon>
        <taxon>Bacilli</taxon>
        <taxon>Bacillales</taxon>
        <taxon>Bacillaceae</taxon>
        <taxon>Natribacillus</taxon>
    </lineage>
</organism>
<protein>
    <submittedName>
        <fullName evidence="2">Uncharacterized protein</fullName>
    </submittedName>
</protein>
<accession>A0A1G8M9U1</accession>
<evidence type="ECO:0000256" key="1">
    <source>
        <dbReference type="SAM" id="MobiDB-lite"/>
    </source>
</evidence>
<dbReference type="EMBL" id="FNEN01000004">
    <property type="protein sequence ID" value="SDI64749.1"/>
    <property type="molecule type" value="Genomic_DNA"/>
</dbReference>